<accession>A0A381XVF9</accession>
<organism evidence="5">
    <name type="scientific">marine metagenome</name>
    <dbReference type="NCBI Taxonomy" id="408172"/>
    <lineage>
        <taxon>unclassified sequences</taxon>
        <taxon>metagenomes</taxon>
        <taxon>ecological metagenomes</taxon>
    </lineage>
</organism>
<dbReference type="SUPFAM" id="SSF55120">
    <property type="entry name" value="Pseudouridine synthase"/>
    <property type="match status" value="1"/>
</dbReference>
<dbReference type="CDD" id="cd02570">
    <property type="entry name" value="PseudoU_synth_EcTruA"/>
    <property type="match status" value="1"/>
</dbReference>
<gene>
    <name evidence="5" type="ORF">METZ01_LOCUS121255</name>
</gene>
<protein>
    <recommendedName>
        <fullName evidence="4">Pseudouridine synthase I TruA alpha/beta domain-containing protein</fullName>
    </recommendedName>
</protein>
<evidence type="ECO:0000256" key="3">
    <source>
        <dbReference type="ARBA" id="ARBA00023235"/>
    </source>
</evidence>
<dbReference type="PIRSF" id="PIRSF001430">
    <property type="entry name" value="tRNA_psdUrid_synth"/>
    <property type="match status" value="1"/>
</dbReference>
<name>A0A381XVF9_9ZZZZ</name>
<dbReference type="InterPro" id="IPR020095">
    <property type="entry name" value="PsdUridine_synth_TruA_C"/>
</dbReference>
<keyword evidence="2" id="KW-0819">tRNA processing</keyword>
<dbReference type="InterPro" id="IPR001406">
    <property type="entry name" value="PsdUridine_synth_TruA"/>
</dbReference>
<evidence type="ECO:0000256" key="1">
    <source>
        <dbReference type="ARBA" id="ARBA00009375"/>
    </source>
</evidence>
<dbReference type="Pfam" id="PF01416">
    <property type="entry name" value="PseudoU_synth_1"/>
    <property type="match status" value="2"/>
</dbReference>
<keyword evidence="3" id="KW-0413">Isomerase</keyword>
<dbReference type="PANTHER" id="PTHR11142">
    <property type="entry name" value="PSEUDOURIDYLATE SYNTHASE"/>
    <property type="match status" value="1"/>
</dbReference>
<sequence>VPSAQNWLLLLTFDGACYHGWQVQPDSPTIQDTLEKAIQRLTGETVRVHGAGRTDSGVHALNYTANFNSTSKNIKTPEKWCTALNAVLPDDIVVKSVQTVSADFHARHNAIGKRYRYLISNHSYHSPFTKNKSWQVGQILDIDLMKQAAEVLIGEHDFSAFRSSNCNSPNTVKDIREISIGKSHFQNSILQIEIEANSFLQHMVRIITGTLVEAGQARISCADVEKALNKGDRNLAGCTAPAHGLYSLKVIYPDGLVSWPPEVIDN</sequence>
<dbReference type="InterPro" id="IPR020097">
    <property type="entry name" value="PsdUridine_synth_TruA_a/b_dom"/>
</dbReference>
<dbReference type="EMBL" id="UINC01016428">
    <property type="protein sequence ID" value="SVA68401.1"/>
    <property type="molecule type" value="Genomic_DNA"/>
</dbReference>
<feature type="non-terminal residue" evidence="5">
    <location>
        <position position="1"/>
    </location>
</feature>
<feature type="domain" description="Pseudouridine synthase I TruA alpha/beta" evidence="4">
    <location>
        <begin position="13"/>
        <end position="107"/>
    </location>
</feature>
<dbReference type="GO" id="GO:0009982">
    <property type="term" value="F:pseudouridine synthase activity"/>
    <property type="evidence" value="ECO:0007669"/>
    <property type="project" value="InterPro"/>
</dbReference>
<comment type="similarity">
    <text evidence="1">Belongs to the tRNA pseudouridine synthase TruA family.</text>
</comment>
<evidence type="ECO:0000256" key="2">
    <source>
        <dbReference type="ARBA" id="ARBA00022694"/>
    </source>
</evidence>
<dbReference type="AlphaFoldDB" id="A0A381XVF9"/>
<proteinExistence type="inferred from homology"/>
<reference evidence="5" key="1">
    <citation type="submission" date="2018-05" db="EMBL/GenBank/DDBJ databases">
        <authorList>
            <person name="Lanie J.A."/>
            <person name="Ng W.-L."/>
            <person name="Kazmierczak K.M."/>
            <person name="Andrzejewski T.M."/>
            <person name="Davidsen T.M."/>
            <person name="Wayne K.J."/>
            <person name="Tettelin H."/>
            <person name="Glass J.I."/>
            <person name="Rusch D."/>
            <person name="Podicherti R."/>
            <person name="Tsui H.-C.T."/>
            <person name="Winkler M.E."/>
        </authorList>
    </citation>
    <scope>NUCLEOTIDE SEQUENCE</scope>
</reference>
<dbReference type="NCBIfam" id="TIGR00071">
    <property type="entry name" value="hisT_truA"/>
    <property type="match status" value="1"/>
</dbReference>
<evidence type="ECO:0000259" key="4">
    <source>
        <dbReference type="Pfam" id="PF01416"/>
    </source>
</evidence>
<dbReference type="GO" id="GO:0031119">
    <property type="term" value="P:tRNA pseudouridine synthesis"/>
    <property type="evidence" value="ECO:0007669"/>
    <property type="project" value="TreeGrafter"/>
</dbReference>
<dbReference type="InterPro" id="IPR020103">
    <property type="entry name" value="PsdUridine_synth_cat_dom_sf"/>
</dbReference>
<dbReference type="HAMAP" id="MF_00171">
    <property type="entry name" value="TruA"/>
    <property type="match status" value="1"/>
</dbReference>
<dbReference type="GO" id="GO:0003723">
    <property type="term" value="F:RNA binding"/>
    <property type="evidence" value="ECO:0007669"/>
    <property type="project" value="InterPro"/>
</dbReference>
<evidence type="ECO:0000313" key="5">
    <source>
        <dbReference type="EMBL" id="SVA68401.1"/>
    </source>
</evidence>
<dbReference type="InterPro" id="IPR020094">
    <property type="entry name" value="TruA/RsuA/RluB/E/F_N"/>
</dbReference>
<dbReference type="Gene3D" id="3.30.70.580">
    <property type="entry name" value="Pseudouridine synthase I, catalytic domain, N-terminal subdomain"/>
    <property type="match status" value="1"/>
</dbReference>
<dbReference type="PANTHER" id="PTHR11142:SF0">
    <property type="entry name" value="TRNA PSEUDOURIDINE SYNTHASE-LIKE 1"/>
    <property type="match status" value="1"/>
</dbReference>
<dbReference type="Gene3D" id="3.30.70.660">
    <property type="entry name" value="Pseudouridine synthase I, catalytic domain, C-terminal subdomain"/>
    <property type="match status" value="1"/>
</dbReference>
<feature type="domain" description="Pseudouridine synthase I TruA alpha/beta" evidence="4">
    <location>
        <begin position="148"/>
        <end position="253"/>
    </location>
</feature>
<dbReference type="FunFam" id="3.30.70.580:FF:000001">
    <property type="entry name" value="tRNA pseudouridine synthase A"/>
    <property type="match status" value="1"/>
</dbReference>